<dbReference type="InterPro" id="IPR010093">
    <property type="entry name" value="SinI_DNA-bd"/>
</dbReference>
<organism evidence="3 4">
    <name type="scientific">Ancylobacter oerskovii</name>
    <dbReference type="NCBI Taxonomy" id="459519"/>
    <lineage>
        <taxon>Bacteria</taxon>
        <taxon>Pseudomonadati</taxon>
        <taxon>Pseudomonadota</taxon>
        <taxon>Alphaproteobacteria</taxon>
        <taxon>Hyphomicrobiales</taxon>
        <taxon>Xanthobacteraceae</taxon>
        <taxon>Ancylobacter</taxon>
    </lineage>
</organism>
<dbReference type="SUPFAM" id="SSF46955">
    <property type="entry name" value="Putative DNA-binding domain"/>
    <property type="match status" value="1"/>
</dbReference>
<dbReference type="RefSeq" id="WP_213355512.1">
    <property type="nucleotide sequence ID" value="NZ_JAHBGB010000044.1"/>
</dbReference>
<feature type="domain" description="Helix-turn-helix" evidence="2">
    <location>
        <begin position="14"/>
        <end position="61"/>
    </location>
</feature>
<accession>A0ABW4Z567</accession>
<comment type="caution">
    <text evidence="3">The sequence shown here is derived from an EMBL/GenBank/DDBJ whole genome shotgun (WGS) entry which is preliminary data.</text>
</comment>
<keyword evidence="4" id="KW-1185">Reference proteome</keyword>
<name>A0ABW4Z567_9HYPH</name>
<proteinExistence type="predicted"/>
<evidence type="ECO:0000259" key="2">
    <source>
        <dbReference type="Pfam" id="PF12728"/>
    </source>
</evidence>
<dbReference type="EMBL" id="JBHUHD010000001">
    <property type="protein sequence ID" value="MFD2143403.1"/>
    <property type="molecule type" value="Genomic_DNA"/>
</dbReference>
<dbReference type="InterPro" id="IPR041657">
    <property type="entry name" value="HTH_17"/>
</dbReference>
<evidence type="ECO:0000313" key="3">
    <source>
        <dbReference type="EMBL" id="MFD2143403.1"/>
    </source>
</evidence>
<feature type="region of interest" description="Disordered" evidence="1">
    <location>
        <begin position="66"/>
        <end position="90"/>
    </location>
</feature>
<evidence type="ECO:0000313" key="4">
    <source>
        <dbReference type="Proteomes" id="UP001597299"/>
    </source>
</evidence>
<evidence type="ECO:0000256" key="1">
    <source>
        <dbReference type="SAM" id="MobiDB-lite"/>
    </source>
</evidence>
<reference evidence="4" key="1">
    <citation type="journal article" date="2019" name="Int. J. Syst. Evol. Microbiol.">
        <title>The Global Catalogue of Microorganisms (GCM) 10K type strain sequencing project: providing services to taxonomists for standard genome sequencing and annotation.</title>
        <authorList>
            <consortium name="The Broad Institute Genomics Platform"/>
            <consortium name="The Broad Institute Genome Sequencing Center for Infectious Disease"/>
            <person name="Wu L."/>
            <person name="Ma J."/>
        </authorList>
    </citation>
    <scope>NUCLEOTIDE SEQUENCE [LARGE SCALE GENOMIC DNA]</scope>
    <source>
        <strain evidence="4">CCM 7435</strain>
    </source>
</reference>
<dbReference type="Pfam" id="PF12728">
    <property type="entry name" value="HTH_17"/>
    <property type="match status" value="1"/>
</dbReference>
<sequence length="106" mass="11714">MTAGPDKEEFVSFVYTPEEVAERWKCSPSFVRRMIADGKMPGAFRLGGKLLRIPIEAIEALERQSTISSGRSGLLASGISDSEAREPDLASVMRRRRLMAGVKNKD</sequence>
<dbReference type="InterPro" id="IPR009061">
    <property type="entry name" value="DNA-bd_dom_put_sf"/>
</dbReference>
<gene>
    <name evidence="3" type="ORF">ACFSNC_23600</name>
</gene>
<dbReference type="Proteomes" id="UP001597299">
    <property type="component" value="Unassembled WGS sequence"/>
</dbReference>
<protein>
    <submittedName>
        <fullName evidence="3">Helix-turn-helix transcriptional regulator</fullName>
    </submittedName>
</protein>
<dbReference type="NCBIfam" id="TIGR01764">
    <property type="entry name" value="excise"/>
    <property type="match status" value="1"/>
</dbReference>